<dbReference type="Proteomes" id="UP001596137">
    <property type="component" value="Unassembled WGS sequence"/>
</dbReference>
<feature type="signal peptide" evidence="1">
    <location>
        <begin position="1"/>
        <end position="30"/>
    </location>
</feature>
<evidence type="ECO:0008006" key="4">
    <source>
        <dbReference type="Google" id="ProtNLM"/>
    </source>
</evidence>
<reference evidence="3" key="1">
    <citation type="journal article" date="2019" name="Int. J. Syst. Evol. Microbiol.">
        <title>The Global Catalogue of Microorganisms (GCM) 10K type strain sequencing project: providing services to taxonomists for standard genome sequencing and annotation.</title>
        <authorList>
            <consortium name="The Broad Institute Genomics Platform"/>
            <consortium name="The Broad Institute Genome Sequencing Center for Infectious Disease"/>
            <person name="Wu L."/>
            <person name="Ma J."/>
        </authorList>
    </citation>
    <scope>NUCLEOTIDE SEQUENCE [LARGE SCALE GENOMIC DNA]</scope>
    <source>
        <strain evidence="3">JCM 30346</strain>
    </source>
</reference>
<dbReference type="EMBL" id="JBHSRF010000006">
    <property type="protein sequence ID" value="MFC6080712.1"/>
    <property type="molecule type" value="Genomic_DNA"/>
</dbReference>
<keyword evidence="3" id="KW-1185">Reference proteome</keyword>
<accession>A0ABW1NFA2</accession>
<dbReference type="RefSeq" id="WP_380747784.1">
    <property type="nucleotide sequence ID" value="NZ_JBHSRF010000006.1"/>
</dbReference>
<gene>
    <name evidence="2" type="ORF">ACFP1K_06045</name>
</gene>
<evidence type="ECO:0000256" key="1">
    <source>
        <dbReference type="SAM" id="SignalP"/>
    </source>
</evidence>
<sequence length="117" mass="12500">MRAKLRLAVAALPLALLLVLTGAPASNAQAAGSLVVTAWDCDPGGSLMWCAITLEGGTTPYTYAWYKDGVYKPQFTGHVLRLGCTPGRLVRIDVVVTDATGQQVSAWAVCTCMRDWQ</sequence>
<comment type="caution">
    <text evidence="2">The sequence shown here is derived from an EMBL/GenBank/DDBJ whole genome shotgun (WGS) entry which is preliminary data.</text>
</comment>
<evidence type="ECO:0000313" key="3">
    <source>
        <dbReference type="Proteomes" id="UP001596137"/>
    </source>
</evidence>
<proteinExistence type="predicted"/>
<protein>
    <recommendedName>
        <fullName evidence="4">Ig-like domain-containing protein</fullName>
    </recommendedName>
</protein>
<name>A0ABW1NFA2_9ACTN</name>
<keyword evidence="1" id="KW-0732">Signal</keyword>
<evidence type="ECO:0000313" key="2">
    <source>
        <dbReference type="EMBL" id="MFC6080712.1"/>
    </source>
</evidence>
<feature type="chain" id="PRO_5047382698" description="Ig-like domain-containing protein" evidence="1">
    <location>
        <begin position="31"/>
        <end position="117"/>
    </location>
</feature>
<organism evidence="2 3">
    <name type="scientific">Sphaerisporangium aureirubrum</name>
    <dbReference type="NCBI Taxonomy" id="1544736"/>
    <lineage>
        <taxon>Bacteria</taxon>
        <taxon>Bacillati</taxon>
        <taxon>Actinomycetota</taxon>
        <taxon>Actinomycetes</taxon>
        <taxon>Streptosporangiales</taxon>
        <taxon>Streptosporangiaceae</taxon>
        <taxon>Sphaerisporangium</taxon>
    </lineage>
</organism>